<dbReference type="Proteomes" id="UP000292274">
    <property type="component" value="Unassembled WGS sequence"/>
</dbReference>
<keyword evidence="3" id="KW-1185">Reference proteome</keyword>
<proteinExistence type="predicted"/>
<evidence type="ECO:0000313" key="3">
    <source>
        <dbReference type="Proteomes" id="UP000292274"/>
    </source>
</evidence>
<dbReference type="OrthoDB" id="4293777at2"/>
<evidence type="ECO:0000313" key="2">
    <source>
        <dbReference type="EMBL" id="TCB96815.1"/>
    </source>
</evidence>
<evidence type="ECO:0000256" key="1">
    <source>
        <dbReference type="SAM" id="Phobius"/>
    </source>
</evidence>
<reference evidence="2 3" key="1">
    <citation type="submission" date="2019-02" db="EMBL/GenBank/DDBJ databases">
        <title>Jishengella sp. nov., isolated from a root of Zingiber montanum.</title>
        <authorList>
            <person name="Kuncharoen N."/>
            <person name="Kudo T."/>
            <person name="Masahiro Y."/>
            <person name="Ohkuma M."/>
            <person name="Tanasupawat S."/>
        </authorList>
    </citation>
    <scope>NUCLEOTIDE SEQUENCE [LARGE SCALE GENOMIC DNA]</scope>
    <source>
        <strain evidence="2 3">PLAI 1-1</strain>
    </source>
</reference>
<sequence>MVLLTDEDALMSSDLPQQVIAIPRDRVRQGVLVAMTAICYAIHYALVHCAADRLRETRARIDVLAALDPTHTIR</sequence>
<dbReference type="RefSeq" id="WP_131304128.1">
    <property type="nucleotide sequence ID" value="NZ_SJJR01000008.1"/>
</dbReference>
<gene>
    <name evidence="2" type="ORF">E0H26_14475</name>
</gene>
<accession>A0A4V2LWK1</accession>
<organism evidence="2 3">
    <name type="scientific">Micromonospora zingiberis</name>
    <dbReference type="NCBI Taxonomy" id="2053011"/>
    <lineage>
        <taxon>Bacteria</taxon>
        <taxon>Bacillati</taxon>
        <taxon>Actinomycetota</taxon>
        <taxon>Actinomycetes</taxon>
        <taxon>Micromonosporales</taxon>
        <taxon>Micromonosporaceae</taxon>
        <taxon>Micromonospora</taxon>
    </lineage>
</organism>
<dbReference type="EMBL" id="SJJR01000008">
    <property type="protein sequence ID" value="TCB96815.1"/>
    <property type="molecule type" value="Genomic_DNA"/>
</dbReference>
<dbReference type="AlphaFoldDB" id="A0A4V2LWK1"/>
<feature type="transmembrane region" description="Helical" evidence="1">
    <location>
        <begin position="31"/>
        <end position="51"/>
    </location>
</feature>
<comment type="caution">
    <text evidence="2">The sequence shown here is derived from an EMBL/GenBank/DDBJ whole genome shotgun (WGS) entry which is preliminary data.</text>
</comment>
<name>A0A4V2LWK1_9ACTN</name>
<keyword evidence="1" id="KW-0472">Membrane</keyword>
<keyword evidence="1" id="KW-1133">Transmembrane helix</keyword>
<protein>
    <submittedName>
        <fullName evidence="2">Uncharacterized protein</fullName>
    </submittedName>
</protein>
<keyword evidence="1" id="KW-0812">Transmembrane</keyword>